<proteinExistence type="inferred from homology"/>
<organism evidence="17 18">
    <name type="scientific">Kribbella antibiotica</name>
    <dbReference type="NCBI Taxonomy" id="190195"/>
    <lineage>
        <taxon>Bacteria</taxon>
        <taxon>Bacillati</taxon>
        <taxon>Actinomycetota</taxon>
        <taxon>Actinomycetes</taxon>
        <taxon>Propionibacteriales</taxon>
        <taxon>Kribbellaceae</taxon>
        <taxon>Kribbella</taxon>
    </lineage>
</organism>
<evidence type="ECO:0000259" key="15">
    <source>
        <dbReference type="Pfam" id="PF01433"/>
    </source>
</evidence>
<evidence type="ECO:0000256" key="3">
    <source>
        <dbReference type="ARBA" id="ARBA00010136"/>
    </source>
</evidence>
<evidence type="ECO:0000259" key="16">
    <source>
        <dbReference type="Pfam" id="PF17900"/>
    </source>
</evidence>
<dbReference type="Gene3D" id="1.10.390.10">
    <property type="entry name" value="Neutral Protease Domain 2"/>
    <property type="match status" value="1"/>
</dbReference>
<feature type="domain" description="Aminopeptidase N-like N-terminal" evidence="16">
    <location>
        <begin position="40"/>
        <end position="216"/>
    </location>
</feature>
<dbReference type="GO" id="GO:0005737">
    <property type="term" value="C:cytoplasm"/>
    <property type="evidence" value="ECO:0007669"/>
    <property type="project" value="TreeGrafter"/>
</dbReference>
<dbReference type="AlphaFoldDB" id="A0A4V2YN60"/>
<dbReference type="OrthoDB" id="3885507at2"/>
<keyword evidence="7" id="KW-0645">Protease</keyword>
<evidence type="ECO:0000256" key="1">
    <source>
        <dbReference type="ARBA" id="ARBA00000098"/>
    </source>
</evidence>
<evidence type="ECO:0000256" key="13">
    <source>
        <dbReference type="ARBA" id="ARBA00031533"/>
    </source>
</evidence>
<keyword evidence="6" id="KW-0031">Aminopeptidase</keyword>
<dbReference type="GO" id="GO:0070006">
    <property type="term" value="F:metalloaminopeptidase activity"/>
    <property type="evidence" value="ECO:0007669"/>
    <property type="project" value="TreeGrafter"/>
</dbReference>
<name>A0A4V2YN60_9ACTN</name>
<dbReference type="CDD" id="cd09603">
    <property type="entry name" value="M1_APN_like"/>
    <property type="match status" value="1"/>
</dbReference>
<keyword evidence="10" id="KW-0862">Zinc</keyword>
<dbReference type="PRINTS" id="PR00756">
    <property type="entry name" value="ALADIPTASE"/>
</dbReference>
<dbReference type="PANTHER" id="PTHR11533:SF174">
    <property type="entry name" value="PUROMYCIN-SENSITIVE AMINOPEPTIDASE-RELATED"/>
    <property type="match status" value="1"/>
</dbReference>
<evidence type="ECO:0000256" key="14">
    <source>
        <dbReference type="SAM" id="SignalP"/>
    </source>
</evidence>
<accession>A0A4V2YN60</accession>
<dbReference type="InterPro" id="IPR001930">
    <property type="entry name" value="Peptidase_M1"/>
</dbReference>
<evidence type="ECO:0000313" key="18">
    <source>
        <dbReference type="Proteomes" id="UP000295124"/>
    </source>
</evidence>
<dbReference type="RefSeq" id="WP_132172851.1">
    <property type="nucleotide sequence ID" value="NZ_SMKX01000103.1"/>
</dbReference>
<dbReference type="PANTHER" id="PTHR11533">
    <property type="entry name" value="PROTEASE M1 ZINC METALLOPROTEASE"/>
    <property type="match status" value="1"/>
</dbReference>
<dbReference type="GO" id="GO:0008270">
    <property type="term" value="F:zinc ion binding"/>
    <property type="evidence" value="ECO:0007669"/>
    <property type="project" value="InterPro"/>
</dbReference>
<dbReference type="InterPro" id="IPR045357">
    <property type="entry name" value="Aminopeptidase_N-like_N"/>
</dbReference>
<feature type="signal peptide" evidence="14">
    <location>
        <begin position="1"/>
        <end position="23"/>
    </location>
</feature>
<keyword evidence="8" id="KW-0479">Metal-binding</keyword>
<evidence type="ECO:0000313" key="17">
    <source>
        <dbReference type="EMBL" id="TDD53047.1"/>
    </source>
</evidence>
<evidence type="ECO:0000256" key="5">
    <source>
        <dbReference type="ARBA" id="ARBA00015611"/>
    </source>
</evidence>
<keyword evidence="11" id="KW-0482">Metalloprotease</keyword>
<evidence type="ECO:0000256" key="10">
    <source>
        <dbReference type="ARBA" id="ARBA00022833"/>
    </source>
</evidence>
<protein>
    <recommendedName>
        <fullName evidence="5">Aminopeptidase N</fullName>
        <ecNumber evidence="4">3.4.11.2</ecNumber>
    </recommendedName>
    <alternativeName>
        <fullName evidence="12">Alanine aminopeptidase</fullName>
    </alternativeName>
    <alternativeName>
        <fullName evidence="13">Lysyl aminopeptidase</fullName>
    </alternativeName>
</protein>
<evidence type="ECO:0000256" key="4">
    <source>
        <dbReference type="ARBA" id="ARBA00012564"/>
    </source>
</evidence>
<dbReference type="Pfam" id="PF17900">
    <property type="entry name" value="Peptidase_M1_N"/>
    <property type="match status" value="1"/>
</dbReference>
<reference evidence="17 18" key="1">
    <citation type="submission" date="2019-03" db="EMBL/GenBank/DDBJ databases">
        <title>Draft genome sequences of novel Actinobacteria.</title>
        <authorList>
            <person name="Sahin N."/>
            <person name="Ay H."/>
            <person name="Saygin H."/>
        </authorList>
    </citation>
    <scope>NUCLEOTIDE SEQUENCE [LARGE SCALE GENOMIC DNA]</scope>
    <source>
        <strain evidence="17 18">JCM 13523</strain>
    </source>
</reference>
<dbReference type="GO" id="GO:0005615">
    <property type="term" value="C:extracellular space"/>
    <property type="evidence" value="ECO:0007669"/>
    <property type="project" value="TreeGrafter"/>
</dbReference>
<dbReference type="GO" id="GO:0043171">
    <property type="term" value="P:peptide catabolic process"/>
    <property type="evidence" value="ECO:0007669"/>
    <property type="project" value="TreeGrafter"/>
</dbReference>
<keyword evidence="18" id="KW-1185">Reference proteome</keyword>
<dbReference type="GO" id="GO:0006508">
    <property type="term" value="P:proteolysis"/>
    <property type="evidence" value="ECO:0007669"/>
    <property type="project" value="UniProtKB-KW"/>
</dbReference>
<evidence type="ECO:0000256" key="9">
    <source>
        <dbReference type="ARBA" id="ARBA00022801"/>
    </source>
</evidence>
<dbReference type="InterPro" id="IPR014782">
    <property type="entry name" value="Peptidase_M1_dom"/>
</dbReference>
<dbReference type="EMBL" id="SMKX01000103">
    <property type="protein sequence ID" value="TDD53047.1"/>
    <property type="molecule type" value="Genomic_DNA"/>
</dbReference>
<dbReference type="GO" id="GO:0016285">
    <property type="term" value="F:alanyl aminopeptidase activity"/>
    <property type="evidence" value="ECO:0007669"/>
    <property type="project" value="UniProtKB-EC"/>
</dbReference>
<evidence type="ECO:0000256" key="2">
    <source>
        <dbReference type="ARBA" id="ARBA00001947"/>
    </source>
</evidence>
<sequence>MRKFGLAALCGVMLFTSSTTAQAAERLLPGLGNTGYDVQSYNVAYDYYPGQPKMPASVDIVARAEQGLSTFTLDAVARQVKSVTVNGLAAEFRLDNTLEKLTVSPRIPLLRGLPFRTRITFVADRSLEPKSPSFPEQDNFDHWTDWDGGFELMGQPNRSHLFFPMNDIPSDKAKVSFRVSVPKGYQAVANGTLRSQRTKAGRTTYVFGTRDPIPTHVAQLAVGHLTEFKATGPHGLPLRSFVDSSKAKDAGARVGLVNEHLKWVEQAIGAPYPFETYGVLGVGGVTGYALESATLSMFNADYLTGPADGNDGTMIHELVHQYFGNAVSVKSWDDMWLSEGHAAYYTGLYHDAKGARKLDDFMRDAWQFDSEERPKYGPPGRVTDLNGILFGTNPGGAVALYALRQKLGVTTFQTIEKTFFNRFRNQAASTQDYIDVVNEVSGQDLTSYVKDWIYGAKTPPYPA</sequence>
<comment type="cofactor">
    <cofactor evidence="2">
        <name>Zn(2+)</name>
        <dbReference type="ChEBI" id="CHEBI:29105"/>
    </cofactor>
</comment>
<gene>
    <name evidence="17" type="ORF">E1263_28515</name>
</gene>
<comment type="similarity">
    <text evidence="3">Belongs to the peptidase M1 family.</text>
</comment>
<evidence type="ECO:0000256" key="12">
    <source>
        <dbReference type="ARBA" id="ARBA00029811"/>
    </source>
</evidence>
<dbReference type="GO" id="GO:0016020">
    <property type="term" value="C:membrane"/>
    <property type="evidence" value="ECO:0007669"/>
    <property type="project" value="TreeGrafter"/>
</dbReference>
<evidence type="ECO:0000256" key="7">
    <source>
        <dbReference type="ARBA" id="ARBA00022670"/>
    </source>
</evidence>
<dbReference type="SUPFAM" id="SSF63737">
    <property type="entry name" value="Leukotriene A4 hydrolase N-terminal domain"/>
    <property type="match status" value="1"/>
</dbReference>
<keyword evidence="14" id="KW-0732">Signal</keyword>
<dbReference type="Gene3D" id="2.60.40.1730">
    <property type="entry name" value="tricorn interacting facor f3 domain"/>
    <property type="match status" value="1"/>
</dbReference>
<dbReference type="Proteomes" id="UP000295124">
    <property type="component" value="Unassembled WGS sequence"/>
</dbReference>
<evidence type="ECO:0000256" key="11">
    <source>
        <dbReference type="ARBA" id="ARBA00023049"/>
    </source>
</evidence>
<dbReference type="EC" id="3.4.11.2" evidence="4"/>
<dbReference type="InterPro" id="IPR042097">
    <property type="entry name" value="Aminopeptidase_N-like_N_sf"/>
</dbReference>
<keyword evidence="9" id="KW-0378">Hydrolase</keyword>
<evidence type="ECO:0000256" key="8">
    <source>
        <dbReference type="ARBA" id="ARBA00022723"/>
    </source>
</evidence>
<comment type="catalytic activity">
    <reaction evidence="1">
        <text>Release of an N-terminal amino acid, Xaa-|-Yaa- from a peptide, amide or arylamide. Xaa is preferably Ala, but may be most amino acids including Pro (slow action). When a terminal hydrophobic residue is followed by a prolyl residue, the two may be released as an intact Xaa-Pro dipeptide.</text>
        <dbReference type="EC" id="3.4.11.2"/>
    </reaction>
</comment>
<dbReference type="GO" id="GO:0042277">
    <property type="term" value="F:peptide binding"/>
    <property type="evidence" value="ECO:0007669"/>
    <property type="project" value="TreeGrafter"/>
</dbReference>
<dbReference type="InterPro" id="IPR027268">
    <property type="entry name" value="Peptidase_M4/M1_CTD_sf"/>
</dbReference>
<dbReference type="InterPro" id="IPR050344">
    <property type="entry name" value="Peptidase_M1_aminopeptidases"/>
</dbReference>
<comment type="caution">
    <text evidence="17">The sequence shown here is derived from an EMBL/GenBank/DDBJ whole genome shotgun (WGS) entry which is preliminary data.</text>
</comment>
<feature type="domain" description="Peptidase M1 membrane alanine aminopeptidase" evidence="15">
    <location>
        <begin position="257"/>
        <end position="452"/>
    </location>
</feature>
<dbReference type="Pfam" id="PF01433">
    <property type="entry name" value="Peptidase_M1"/>
    <property type="match status" value="1"/>
</dbReference>
<feature type="chain" id="PRO_5020406532" description="Aminopeptidase N" evidence="14">
    <location>
        <begin position="24"/>
        <end position="463"/>
    </location>
</feature>
<dbReference type="SUPFAM" id="SSF55486">
    <property type="entry name" value="Metalloproteases ('zincins'), catalytic domain"/>
    <property type="match status" value="1"/>
</dbReference>
<evidence type="ECO:0000256" key="6">
    <source>
        <dbReference type="ARBA" id="ARBA00022438"/>
    </source>
</evidence>